<dbReference type="Pfam" id="PF13639">
    <property type="entry name" value="zf-RING_2"/>
    <property type="match status" value="1"/>
</dbReference>
<evidence type="ECO:0000256" key="15">
    <source>
        <dbReference type="ARBA" id="ARBA00047899"/>
    </source>
</evidence>
<evidence type="ECO:0000256" key="4">
    <source>
        <dbReference type="ARBA" id="ARBA00022679"/>
    </source>
</evidence>
<evidence type="ECO:0000256" key="12">
    <source>
        <dbReference type="ARBA" id="ARBA00023136"/>
    </source>
</evidence>
<keyword evidence="6" id="KW-0479">Metal-binding</keyword>
<keyword evidence="13" id="KW-0325">Glycoprotein</keyword>
<keyword evidence="4" id="KW-0808">Transferase</keyword>
<dbReference type="GeneID" id="109238518"/>
<dbReference type="CDD" id="cd16461">
    <property type="entry name" value="RING-H2_EL5-like"/>
    <property type="match status" value="1"/>
</dbReference>
<dbReference type="GO" id="GO:0030247">
    <property type="term" value="F:polysaccharide binding"/>
    <property type="evidence" value="ECO:0007669"/>
    <property type="project" value="InterPro"/>
</dbReference>
<feature type="signal peptide" evidence="19">
    <location>
        <begin position="1"/>
        <end position="23"/>
    </location>
</feature>
<accession>A0A314LDF8</accession>
<dbReference type="Proteomes" id="UP000187609">
    <property type="component" value="Unassembled WGS sequence"/>
</dbReference>
<protein>
    <submittedName>
        <fullName evidence="21">Ring-h2 finger protein atl21a</fullName>
    </submittedName>
</protein>
<keyword evidence="12 18" id="KW-0472">Membrane</keyword>
<reference evidence="21" key="1">
    <citation type="submission" date="2016-11" db="EMBL/GenBank/DDBJ databases">
        <title>The genome of Nicotiana attenuata.</title>
        <authorList>
            <person name="Xu S."/>
            <person name="Brockmoeller T."/>
            <person name="Gaquerel E."/>
            <person name="Navarro A."/>
            <person name="Kuhl H."/>
            <person name="Gase K."/>
            <person name="Ling Z."/>
            <person name="Zhou W."/>
            <person name="Kreitzer C."/>
            <person name="Stanke M."/>
            <person name="Tang H."/>
            <person name="Lyons E."/>
            <person name="Pandey P."/>
            <person name="Pandey S.P."/>
            <person name="Timmermann B."/>
            <person name="Baldwin I.T."/>
        </authorList>
    </citation>
    <scope>NUCLEOTIDE SEQUENCE [LARGE SCALE GENOMIC DNA]</scope>
    <source>
        <strain evidence="21">UT</strain>
    </source>
</reference>
<organism evidence="21 22">
    <name type="scientific">Nicotiana attenuata</name>
    <name type="common">Coyote tobacco</name>
    <dbReference type="NCBI Taxonomy" id="49451"/>
    <lineage>
        <taxon>Eukaryota</taxon>
        <taxon>Viridiplantae</taxon>
        <taxon>Streptophyta</taxon>
        <taxon>Embryophyta</taxon>
        <taxon>Tracheophyta</taxon>
        <taxon>Spermatophyta</taxon>
        <taxon>Magnoliopsida</taxon>
        <taxon>eudicotyledons</taxon>
        <taxon>Gunneridae</taxon>
        <taxon>Pentapetalae</taxon>
        <taxon>asterids</taxon>
        <taxon>lamiids</taxon>
        <taxon>Solanales</taxon>
        <taxon>Solanaceae</taxon>
        <taxon>Nicotianoideae</taxon>
        <taxon>Nicotianeae</taxon>
        <taxon>Nicotiana</taxon>
    </lineage>
</organism>
<feature type="domain" description="RING-type" evidence="20">
    <location>
        <begin position="320"/>
        <end position="362"/>
    </location>
</feature>
<dbReference type="Pfam" id="PF14380">
    <property type="entry name" value="WAK_assoc"/>
    <property type="match status" value="1"/>
</dbReference>
<dbReference type="GO" id="GO:0061630">
    <property type="term" value="F:ubiquitin protein ligase activity"/>
    <property type="evidence" value="ECO:0007669"/>
    <property type="project" value="UniProtKB-EC"/>
</dbReference>
<evidence type="ECO:0000256" key="2">
    <source>
        <dbReference type="ARBA" id="ARBA00004167"/>
    </source>
</evidence>
<sequence length="376" mass="42140">MELHKTIALFLLLSYYSITIVKSTDICFTSACRRDEPLIRFPFRLQKIQSQNCGYSGFNLHCDATNQTILKLPNSSGEFTVHAIDYSTQELWLNDPKDCLPQLLLKLNLSSSPFSGVYYQDFTLFNCSFSYTTTKLNPIACLSGLNYTVYATSSMRGARLLSTPSCNLIGTIAVPVLWPFFEQVLSSDLSDDIRLSWANPDCRKCESKGGRCGLRKTNFSQEIVCENVRRRGLPKGARYAITVGAGVPAMLFVIGLLCFICGRIRSCRRRGRAQPILEFSSTVAPQPIVFMGLDGPTIESYPKTILGESRRLPKPDDNICPICLAEYEPKETLRTIPECQHCFHAECIDEWLRLNASCPVCRNSPKPKPLSLTEVP</sequence>
<gene>
    <name evidence="21" type="primary">ATL21A_4</name>
    <name evidence="21" type="ORF">A4A49_22507</name>
</gene>
<evidence type="ECO:0000256" key="7">
    <source>
        <dbReference type="ARBA" id="ARBA00022729"/>
    </source>
</evidence>
<comment type="catalytic activity">
    <reaction evidence="16">
        <text>L-seryl-[protein] + ATP = O-phospho-L-seryl-[protein] + ADP + H(+)</text>
        <dbReference type="Rhea" id="RHEA:17989"/>
        <dbReference type="Rhea" id="RHEA-COMP:9863"/>
        <dbReference type="Rhea" id="RHEA-COMP:11604"/>
        <dbReference type="ChEBI" id="CHEBI:15378"/>
        <dbReference type="ChEBI" id="CHEBI:29999"/>
        <dbReference type="ChEBI" id="CHEBI:30616"/>
        <dbReference type="ChEBI" id="CHEBI:83421"/>
        <dbReference type="ChEBI" id="CHEBI:456216"/>
        <dbReference type="EC" id="2.7.11.1"/>
    </reaction>
</comment>
<dbReference type="AlphaFoldDB" id="A0A314LDF8"/>
<keyword evidence="10" id="KW-0862">Zinc</keyword>
<evidence type="ECO:0000256" key="3">
    <source>
        <dbReference type="ARBA" id="ARBA00004906"/>
    </source>
</evidence>
<dbReference type="KEGG" id="nau:109238518"/>
<dbReference type="PROSITE" id="PS50089">
    <property type="entry name" value="ZF_RING_2"/>
    <property type="match status" value="1"/>
</dbReference>
<dbReference type="InterPro" id="IPR032872">
    <property type="entry name" value="WAK_assoc_C"/>
</dbReference>
<evidence type="ECO:0000256" key="9">
    <source>
        <dbReference type="ARBA" id="ARBA00022786"/>
    </source>
</evidence>
<feature type="chain" id="PRO_5016421733" evidence="19">
    <location>
        <begin position="24"/>
        <end position="376"/>
    </location>
</feature>
<dbReference type="InterPro" id="IPR013083">
    <property type="entry name" value="Znf_RING/FYVE/PHD"/>
</dbReference>
<keyword evidence="5 18" id="KW-0812">Transmembrane</keyword>
<comment type="catalytic activity">
    <reaction evidence="1">
        <text>S-ubiquitinyl-[E2 ubiquitin-conjugating enzyme]-L-cysteine + [acceptor protein]-L-lysine = [E2 ubiquitin-conjugating enzyme]-L-cysteine + N(6)-ubiquitinyl-[acceptor protein]-L-lysine.</text>
        <dbReference type="EC" id="2.3.2.27"/>
    </reaction>
</comment>
<evidence type="ECO:0000259" key="20">
    <source>
        <dbReference type="PROSITE" id="PS50089"/>
    </source>
</evidence>
<dbReference type="EMBL" id="MJEQ01000140">
    <property type="protein sequence ID" value="OIT39119.1"/>
    <property type="molecule type" value="Genomic_DNA"/>
</dbReference>
<dbReference type="Gene3D" id="3.30.40.10">
    <property type="entry name" value="Zinc/RING finger domain, C3HC4 (zinc finger)"/>
    <property type="match status" value="1"/>
</dbReference>
<dbReference type="InterPro" id="IPR001841">
    <property type="entry name" value="Znf_RING"/>
</dbReference>
<evidence type="ECO:0000313" key="21">
    <source>
        <dbReference type="EMBL" id="OIT39119.1"/>
    </source>
</evidence>
<keyword evidence="7 19" id="KW-0732">Signal</keyword>
<evidence type="ECO:0000256" key="10">
    <source>
        <dbReference type="ARBA" id="ARBA00022833"/>
    </source>
</evidence>
<dbReference type="InterPro" id="IPR025287">
    <property type="entry name" value="WAK_GUB"/>
</dbReference>
<dbReference type="OrthoDB" id="8062037at2759"/>
<dbReference type="PANTHER" id="PTHR46279">
    <property type="entry name" value="RING/U-BOX SUPERFAMILY PROTEIN"/>
    <property type="match status" value="1"/>
</dbReference>
<keyword evidence="22" id="KW-1185">Reference proteome</keyword>
<evidence type="ECO:0000256" key="13">
    <source>
        <dbReference type="ARBA" id="ARBA00023180"/>
    </source>
</evidence>
<dbReference type="Pfam" id="PF13947">
    <property type="entry name" value="GUB_WAK_bind"/>
    <property type="match status" value="1"/>
</dbReference>
<dbReference type="InterPro" id="IPR046948">
    <property type="entry name" value="ATL20-22-like"/>
</dbReference>
<comment type="similarity">
    <text evidence="14">Belongs to the RING-type zinc finger family. ATL subfamily.</text>
</comment>
<keyword evidence="9" id="KW-0833">Ubl conjugation pathway</keyword>
<dbReference type="SUPFAM" id="SSF57850">
    <property type="entry name" value="RING/U-box"/>
    <property type="match status" value="1"/>
</dbReference>
<evidence type="ECO:0000256" key="19">
    <source>
        <dbReference type="SAM" id="SignalP"/>
    </source>
</evidence>
<name>A0A314LDF8_NICAT</name>
<evidence type="ECO:0000256" key="16">
    <source>
        <dbReference type="ARBA" id="ARBA00048679"/>
    </source>
</evidence>
<evidence type="ECO:0000256" key="18">
    <source>
        <dbReference type="SAM" id="Phobius"/>
    </source>
</evidence>
<evidence type="ECO:0000313" key="22">
    <source>
        <dbReference type="Proteomes" id="UP000187609"/>
    </source>
</evidence>
<evidence type="ECO:0000256" key="5">
    <source>
        <dbReference type="ARBA" id="ARBA00022692"/>
    </source>
</evidence>
<comment type="caution">
    <text evidence="21">The sequence shown here is derived from an EMBL/GenBank/DDBJ whole genome shotgun (WGS) entry which is preliminary data.</text>
</comment>
<dbReference type="GO" id="GO:0016020">
    <property type="term" value="C:membrane"/>
    <property type="evidence" value="ECO:0007669"/>
    <property type="project" value="UniProtKB-SubCell"/>
</dbReference>
<comment type="catalytic activity">
    <reaction evidence="15">
        <text>L-threonyl-[protein] + ATP = O-phospho-L-threonyl-[protein] + ADP + H(+)</text>
        <dbReference type="Rhea" id="RHEA:46608"/>
        <dbReference type="Rhea" id="RHEA-COMP:11060"/>
        <dbReference type="Rhea" id="RHEA-COMP:11605"/>
        <dbReference type="ChEBI" id="CHEBI:15378"/>
        <dbReference type="ChEBI" id="CHEBI:30013"/>
        <dbReference type="ChEBI" id="CHEBI:30616"/>
        <dbReference type="ChEBI" id="CHEBI:61977"/>
        <dbReference type="ChEBI" id="CHEBI:456216"/>
        <dbReference type="EC" id="2.7.11.1"/>
    </reaction>
</comment>
<comment type="subcellular location">
    <subcellularLocation>
        <location evidence="2">Membrane</location>
        <topology evidence="2">Single-pass membrane protein</topology>
    </subcellularLocation>
</comment>
<evidence type="ECO:0000256" key="11">
    <source>
        <dbReference type="ARBA" id="ARBA00022989"/>
    </source>
</evidence>
<dbReference type="GO" id="GO:0008270">
    <property type="term" value="F:zinc ion binding"/>
    <property type="evidence" value="ECO:0007669"/>
    <property type="project" value="UniProtKB-KW"/>
</dbReference>
<evidence type="ECO:0000256" key="17">
    <source>
        <dbReference type="PROSITE-ProRule" id="PRU00175"/>
    </source>
</evidence>
<dbReference type="SMART" id="SM00184">
    <property type="entry name" value="RING"/>
    <property type="match status" value="1"/>
</dbReference>
<keyword evidence="11 18" id="KW-1133">Transmembrane helix</keyword>
<evidence type="ECO:0000256" key="6">
    <source>
        <dbReference type="ARBA" id="ARBA00022723"/>
    </source>
</evidence>
<dbReference type="Gramene" id="OIT39119">
    <property type="protein sequence ID" value="OIT39119"/>
    <property type="gene ID" value="A4A49_22507"/>
</dbReference>
<evidence type="ECO:0000256" key="8">
    <source>
        <dbReference type="ARBA" id="ARBA00022771"/>
    </source>
</evidence>
<evidence type="ECO:0000256" key="14">
    <source>
        <dbReference type="ARBA" id="ARBA00024209"/>
    </source>
</evidence>
<keyword evidence="8 17" id="KW-0863">Zinc-finger</keyword>
<comment type="pathway">
    <text evidence="3">Protein modification; protein ubiquitination.</text>
</comment>
<proteinExistence type="inferred from homology"/>
<dbReference type="PANTHER" id="PTHR46279:SF10">
    <property type="entry name" value="RING-TYPE E3 UBIQUITIN TRANSFERASE"/>
    <property type="match status" value="1"/>
</dbReference>
<evidence type="ECO:0000256" key="1">
    <source>
        <dbReference type="ARBA" id="ARBA00000900"/>
    </source>
</evidence>
<feature type="transmembrane region" description="Helical" evidence="18">
    <location>
        <begin position="239"/>
        <end position="262"/>
    </location>
</feature>
<dbReference type="SMR" id="A0A314LDF8"/>